<reference evidence="2 3" key="1">
    <citation type="journal article" date="2021" name="Elife">
        <title>Chloroplast acquisition without the gene transfer in kleptoplastic sea slugs, Plakobranchus ocellatus.</title>
        <authorList>
            <person name="Maeda T."/>
            <person name="Takahashi S."/>
            <person name="Yoshida T."/>
            <person name="Shimamura S."/>
            <person name="Takaki Y."/>
            <person name="Nagai Y."/>
            <person name="Toyoda A."/>
            <person name="Suzuki Y."/>
            <person name="Arimoto A."/>
            <person name="Ishii H."/>
            <person name="Satoh N."/>
            <person name="Nishiyama T."/>
            <person name="Hasebe M."/>
            <person name="Maruyama T."/>
            <person name="Minagawa J."/>
            <person name="Obokata J."/>
            <person name="Shigenobu S."/>
        </authorList>
    </citation>
    <scope>NUCLEOTIDE SEQUENCE [LARGE SCALE GENOMIC DNA]</scope>
</reference>
<evidence type="ECO:0000313" key="3">
    <source>
        <dbReference type="Proteomes" id="UP000762676"/>
    </source>
</evidence>
<proteinExistence type="predicted"/>
<dbReference type="AlphaFoldDB" id="A0AAV4GEE6"/>
<keyword evidence="3" id="KW-1185">Reference proteome</keyword>
<dbReference type="Proteomes" id="UP000762676">
    <property type="component" value="Unassembled WGS sequence"/>
</dbReference>
<protein>
    <submittedName>
        <fullName evidence="2">Uncharacterized protein</fullName>
    </submittedName>
</protein>
<accession>A0AAV4GEE6</accession>
<dbReference type="EMBL" id="BMAT01004923">
    <property type="protein sequence ID" value="GFR83594.1"/>
    <property type="molecule type" value="Genomic_DNA"/>
</dbReference>
<feature type="compositionally biased region" description="Polar residues" evidence="1">
    <location>
        <begin position="15"/>
        <end position="28"/>
    </location>
</feature>
<name>A0AAV4GEE6_9GAST</name>
<evidence type="ECO:0000256" key="1">
    <source>
        <dbReference type="SAM" id="MobiDB-lite"/>
    </source>
</evidence>
<organism evidence="2 3">
    <name type="scientific">Elysia marginata</name>
    <dbReference type="NCBI Taxonomy" id="1093978"/>
    <lineage>
        <taxon>Eukaryota</taxon>
        <taxon>Metazoa</taxon>
        <taxon>Spiralia</taxon>
        <taxon>Lophotrochozoa</taxon>
        <taxon>Mollusca</taxon>
        <taxon>Gastropoda</taxon>
        <taxon>Heterobranchia</taxon>
        <taxon>Euthyneura</taxon>
        <taxon>Panpulmonata</taxon>
        <taxon>Sacoglossa</taxon>
        <taxon>Placobranchoidea</taxon>
        <taxon>Plakobranchidae</taxon>
        <taxon>Elysia</taxon>
    </lineage>
</organism>
<evidence type="ECO:0000313" key="2">
    <source>
        <dbReference type="EMBL" id="GFR83594.1"/>
    </source>
</evidence>
<feature type="region of interest" description="Disordered" evidence="1">
    <location>
        <begin position="47"/>
        <end position="79"/>
    </location>
</feature>
<sequence>MHPEPWGSDDRNGKDNSGQSVVKPTTGSVYRGPGSRAVWELPEAALAVSQPDSVDGSESLGYSVRSRRHQTHSDRLLRV</sequence>
<feature type="region of interest" description="Disordered" evidence="1">
    <location>
        <begin position="1"/>
        <end position="34"/>
    </location>
</feature>
<gene>
    <name evidence="2" type="ORF">ElyMa_002395500</name>
</gene>
<comment type="caution">
    <text evidence="2">The sequence shown here is derived from an EMBL/GenBank/DDBJ whole genome shotgun (WGS) entry which is preliminary data.</text>
</comment>
<feature type="compositionally biased region" description="Basic and acidic residues" evidence="1">
    <location>
        <begin position="1"/>
        <end position="14"/>
    </location>
</feature>